<dbReference type="PANTHER" id="PTHR43289">
    <property type="entry name" value="MITOGEN-ACTIVATED PROTEIN KINASE KINASE KINASE 20-RELATED"/>
    <property type="match status" value="1"/>
</dbReference>
<dbReference type="CDD" id="cd06342">
    <property type="entry name" value="PBP1_ABC_LIVBP-like"/>
    <property type="match status" value="1"/>
</dbReference>
<dbReference type="PROSITE" id="PS00108">
    <property type="entry name" value="PROTEIN_KINASE_ST"/>
    <property type="match status" value="1"/>
</dbReference>
<dbReference type="Gene3D" id="3.30.200.20">
    <property type="entry name" value="Phosphorylase Kinase, domain 1"/>
    <property type="match status" value="1"/>
</dbReference>
<dbReference type="RefSeq" id="WP_059262392.1">
    <property type="nucleotide sequence ID" value="NZ_KQ948353.1"/>
</dbReference>
<dbReference type="AlphaFoldDB" id="A0A124HP39"/>
<dbReference type="InterPro" id="IPR008271">
    <property type="entry name" value="Ser/Thr_kinase_AS"/>
</dbReference>
<dbReference type="PROSITE" id="PS50011">
    <property type="entry name" value="PROTEIN_KINASE_DOM"/>
    <property type="match status" value="1"/>
</dbReference>
<dbReference type="InterPro" id="IPR017441">
    <property type="entry name" value="Protein_kinase_ATP_BS"/>
</dbReference>
<keyword evidence="3 8" id="KW-0418">Kinase</keyword>
<dbReference type="Pfam" id="PF00069">
    <property type="entry name" value="Pkinase"/>
    <property type="match status" value="1"/>
</dbReference>
<keyword evidence="9" id="KW-1185">Reference proteome</keyword>
<keyword evidence="4 5" id="KW-0067">ATP-binding</keyword>
<reference evidence="8 9" key="1">
    <citation type="submission" date="2015-10" db="EMBL/GenBank/DDBJ databases">
        <title>Draft genome sequence of Streptomyces corchorusii DSM 40340, type strain for the species Streptomyces corchorusii.</title>
        <authorList>
            <person name="Ruckert C."/>
            <person name="Winkler A."/>
            <person name="Kalinowski J."/>
            <person name="Kampfer P."/>
            <person name="Glaeser S."/>
        </authorList>
    </citation>
    <scope>NUCLEOTIDE SEQUENCE [LARGE SCALE GENOMIC DNA]</scope>
    <source>
        <strain evidence="8 9">DSM 40340</strain>
    </source>
</reference>
<evidence type="ECO:0000256" key="2">
    <source>
        <dbReference type="ARBA" id="ARBA00022741"/>
    </source>
</evidence>
<evidence type="ECO:0000256" key="3">
    <source>
        <dbReference type="ARBA" id="ARBA00022777"/>
    </source>
</evidence>
<feature type="binding site" evidence="5">
    <location>
        <position position="43"/>
    </location>
    <ligand>
        <name>ATP</name>
        <dbReference type="ChEBI" id="CHEBI:30616"/>
    </ligand>
</feature>
<organism evidence="8 9">
    <name type="scientific">Streptomyces corchorusii</name>
    <name type="common">Streptomyces chibaensis</name>
    <dbReference type="NCBI Taxonomy" id="1903"/>
    <lineage>
        <taxon>Bacteria</taxon>
        <taxon>Bacillati</taxon>
        <taxon>Actinomycetota</taxon>
        <taxon>Actinomycetes</taxon>
        <taxon>Kitasatosporales</taxon>
        <taxon>Streptomycetaceae</taxon>
        <taxon>Streptomyces</taxon>
    </lineage>
</organism>
<keyword evidence="2 5" id="KW-0547">Nucleotide-binding</keyword>
<evidence type="ECO:0000313" key="8">
    <source>
        <dbReference type="EMBL" id="KUN31062.1"/>
    </source>
</evidence>
<keyword evidence="8" id="KW-0723">Serine/threonine-protein kinase</keyword>
<dbReference type="EMBL" id="LMWP01000007">
    <property type="protein sequence ID" value="KUN31062.1"/>
    <property type="molecule type" value="Genomic_DNA"/>
</dbReference>
<dbReference type="SUPFAM" id="SSF56112">
    <property type="entry name" value="Protein kinase-like (PK-like)"/>
    <property type="match status" value="1"/>
</dbReference>
<keyword evidence="1" id="KW-0808">Transferase</keyword>
<proteinExistence type="predicted"/>
<dbReference type="GO" id="GO:0005524">
    <property type="term" value="F:ATP binding"/>
    <property type="evidence" value="ECO:0007669"/>
    <property type="project" value="UniProtKB-UniRule"/>
</dbReference>
<dbReference type="InterPro" id="IPR011009">
    <property type="entry name" value="Kinase-like_dom_sf"/>
</dbReference>
<feature type="region of interest" description="Disordered" evidence="6">
    <location>
        <begin position="302"/>
        <end position="330"/>
    </location>
</feature>
<evidence type="ECO:0000256" key="4">
    <source>
        <dbReference type="ARBA" id="ARBA00022840"/>
    </source>
</evidence>
<dbReference type="GO" id="GO:0004674">
    <property type="term" value="F:protein serine/threonine kinase activity"/>
    <property type="evidence" value="ECO:0007669"/>
    <property type="project" value="UniProtKB-KW"/>
</dbReference>
<dbReference type="PANTHER" id="PTHR43289:SF34">
    <property type="entry name" value="SERINE_THREONINE-PROTEIN KINASE YBDM-RELATED"/>
    <property type="match status" value="1"/>
</dbReference>
<comment type="caution">
    <text evidence="8">The sequence shown here is derived from an EMBL/GenBank/DDBJ whole genome shotgun (WGS) entry which is preliminary data.</text>
</comment>
<dbReference type="SUPFAM" id="SSF53822">
    <property type="entry name" value="Periplasmic binding protein-like I"/>
    <property type="match status" value="1"/>
</dbReference>
<protein>
    <submittedName>
        <fullName evidence="8">Serine/threonine protein kinase</fullName>
    </submittedName>
</protein>
<evidence type="ECO:0000259" key="7">
    <source>
        <dbReference type="PROSITE" id="PS50011"/>
    </source>
</evidence>
<feature type="compositionally biased region" description="Low complexity" evidence="6">
    <location>
        <begin position="318"/>
        <end position="328"/>
    </location>
</feature>
<dbReference type="Proteomes" id="UP000053398">
    <property type="component" value="Unassembled WGS sequence"/>
</dbReference>
<gene>
    <name evidence="8" type="ORF">AQJ11_07985</name>
</gene>
<name>A0A124HP39_STRCK</name>
<dbReference type="InterPro" id="IPR000719">
    <property type="entry name" value="Prot_kinase_dom"/>
</dbReference>
<evidence type="ECO:0000313" key="9">
    <source>
        <dbReference type="Proteomes" id="UP000053398"/>
    </source>
</evidence>
<dbReference type="InterPro" id="IPR028082">
    <property type="entry name" value="Peripla_BP_I"/>
</dbReference>
<evidence type="ECO:0000256" key="6">
    <source>
        <dbReference type="SAM" id="MobiDB-lite"/>
    </source>
</evidence>
<dbReference type="Gene3D" id="1.10.510.10">
    <property type="entry name" value="Transferase(Phosphotransferase) domain 1"/>
    <property type="match status" value="1"/>
</dbReference>
<dbReference type="Gene3D" id="3.40.50.2300">
    <property type="match status" value="2"/>
</dbReference>
<evidence type="ECO:0000256" key="5">
    <source>
        <dbReference type="PROSITE-ProRule" id="PRU10141"/>
    </source>
</evidence>
<accession>A0A124HP39</accession>
<sequence>MRPLTADDPEDIGGHRLLARLGAGGMGVVYLARGAGGSLVALKVIRAEHAADPAFRARFRREVTAVRALTGHGLVPVVAADPEAPKPWLATQFVPGPALSEAVDGHGALPVATVRTLGLRLAEALGAVHAAGLVHRDVKPDNVLLGLDGPRLIDFGIAHAAGATALTAPDAVVGTPGFLSPEQARARAQEVGPPSDIFSLGCVLAYAASARRPFGTGHAAGVLFRTVHEEPDLTGVPADLRSLIGACLAKDPARRPTATRLGTALRDPRTSPAWDVPAARDEDWLPPAVLRLVAERSARALDVPTPRRPASEDTVNGPAAAEPAAARPPTRRRVLLMGSAAASVVAVGGGTAAYLTAGRGAGGGSGSGLPVHTLGFQADLTGDGKADGVAQERGARLAVAHHNARAGIAFRLALDTYDDRGDAARARQAAERFTRTGVRAVLGPGTPTAALAAGPRYQAANTAMVLISVSDPRLDTGELRTLCVTRGPERQVALAFITYLNAVRRIDRAAVIDDRAASQAGADLTGALTQGLPQDTTSVHSVAAADDDFRPAVRAVLADRAQAVVFSGTSPQRAARCARALADAGFTGPRLGTWHIMRPAFLQQAGPAARGWLFGTPFTDPGSVSPAFVSAHRAAYGTAPGRWAPEAYDAVGLVARALEALGGSADTAPGAVAQRLFGLTYRGLAKTLRFEASHALALEPDAVYFLYQVRDDAFRFLGRYDRVS</sequence>
<dbReference type="CDD" id="cd14014">
    <property type="entry name" value="STKc_PknB_like"/>
    <property type="match status" value="1"/>
</dbReference>
<feature type="domain" description="Protein kinase" evidence="7">
    <location>
        <begin position="15"/>
        <end position="270"/>
    </location>
</feature>
<dbReference type="PROSITE" id="PS00107">
    <property type="entry name" value="PROTEIN_KINASE_ATP"/>
    <property type="match status" value="1"/>
</dbReference>
<dbReference type="SMART" id="SM00220">
    <property type="entry name" value="S_TKc"/>
    <property type="match status" value="1"/>
</dbReference>
<evidence type="ECO:0000256" key="1">
    <source>
        <dbReference type="ARBA" id="ARBA00022679"/>
    </source>
</evidence>